<evidence type="ECO:0000313" key="3">
    <source>
        <dbReference type="Proteomes" id="UP001057474"/>
    </source>
</evidence>
<dbReference type="RefSeq" id="WP_252579416.1">
    <property type="nucleotide sequence ID" value="NZ_CP071527.1"/>
</dbReference>
<feature type="compositionally biased region" description="Low complexity" evidence="1">
    <location>
        <begin position="339"/>
        <end position="356"/>
    </location>
</feature>
<accession>A0ABY4Y684</accession>
<protein>
    <recommendedName>
        <fullName evidence="4">Substrate of the Dot/Icm secretion system</fullName>
    </recommendedName>
</protein>
<keyword evidence="3" id="KW-1185">Reference proteome</keyword>
<feature type="region of interest" description="Disordered" evidence="1">
    <location>
        <begin position="129"/>
        <end position="154"/>
    </location>
</feature>
<dbReference type="Proteomes" id="UP001057474">
    <property type="component" value="Chromosome"/>
</dbReference>
<evidence type="ECO:0000256" key="1">
    <source>
        <dbReference type="SAM" id="MobiDB-lite"/>
    </source>
</evidence>
<organism evidence="2 3">
    <name type="scientific">Legionella lytica</name>
    <dbReference type="NCBI Taxonomy" id="96232"/>
    <lineage>
        <taxon>Bacteria</taxon>
        <taxon>Pseudomonadati</taxon>
        <taxon>Pseudomonadota</taxon>
        <taxon>Gammaproteobacteria</taxon>
        <taxon>Legionellales</taxon>
        <taxon>Legionellaceae</taxon>
        <taxon>Legionella</taxon>
    </lineage>
</organism>
<reference evidence="2" key="1">
    <citation type="submission" date="2021-03" db="EMBL/GenBank/DDBJ databases">
        <title>Legionella lytica PCM 2298.</title>
        <authorList>
            <person name="Koper P."/>
        </authorList>
    </citation>
    <scope>NUCLEOTIDE SEQUENCE</scope>
    <source>
        <strain evidence="2">PCM 2298</strain>
    </source>
</reference>
<dbReference type="EMBL" id="CP071527">
    <property type="protein sequence ID" value="USQ13140.1"/>
    <property type="molecule type" value="Genomic_DNA"/>
</dbReference>
<feature type="compositionally biased region" description="Basic and acidic residues" evidence="1">
    <location>
        <begin position="129"/>
        <end position="138"/>
    </location>
</feature>
<proteinExistence type="predicted"/>
<evidence type="ECO:0000313" key="2">
    <source>
        <dbReference type="EMBL" id="USQ13140.1"/>
    </source>
</evidence>
<gene>
    <name evidence="2" type="ORF">J2N86_10620</name>
</gene>
<sequence length="412" mass="46433">MAPPKQAKLTVTGKDFIIRLICYQKEIVGYESLIERAARRIEKLERAGQNVDTLLRLLHDLKNCLNDYKKFSELFEDANRLYEQPMRFRGGVQLELKNKDFINEETIDKCIPRLYKAIVKRREQLVEEENKSFKDSNKTKQNMTSDEWEQLQQKHKENLKRIEEHRQYQLADNVDGGGISKKSTQKAQSSSAENTNTIATELSEAIKVFHLQLSLLIIQFNLLNLSEWEEKCVDFKVLISNAITALKVEVPQAEQELLAETMQSNEAMIRLFNDDGERKSRVSIVLQNHLSIEEIGMLFETDLPDEISVVNTGHRRQNANHIEPQAGSSGVPKVSAGHSMFSSSVDQAASSSSSFDQGREAVSHLPKQALGGSQQLKIFKRGENTKSPRKNSDGSATPPGSVKLPGIGKKPG</sequence>
<feature type="compositionally biased region" description="Basic and acidic residues" evidence="1">
    <location>
        <begin position="380"/>
        <end position="392"/>
    </location>
</feature>
<name>A0ABY4Y684_9GAMM</name>
<feature type="region of interest" description="Disordered" evidence="1">
    <location>
        <begin position="320"/>
        <end position="412"/>
    </location>
</feature>
<feature type="region of interest" description="Disordered" evidence="1">
    <location>
        <begin position="173"/>
        <end position="193"/>
    </location>
</feature>
<feature type="compositionally biased region" description="Low complexity" evidence="1">
    <location>
        <begin position="180"/>
        <end position="192"/>
    </location>
</feature>
<evidence type="ECO:0008006" key="4">
    <source>
        <dbReference type="Google" id="ProtNLM"/>
    </source>
</evidence>